<keyword evidence="4" id="KW-1185">Reference proteome</keyword>
<keyword evidence="2" id="KW-0732">Signal</keyword>
<reference evidence="3" key="1">
    <citation type="submission" date="2021-06" db="EMBL/GenBank/DDBJ databases">
        <title>Genome Sequence of Mortierella hyaline Strain SCG-10, a Cold-Adapted, Nitrate-Reducing Fungus Isolated from Soil in Minnesota, USA.</title>
        <authorList>
            <person name="Aldossari N."/>
        </authorList>
    </citation>
    <scope>NUCLEOTIDE SEQUENCE</scope>
    <source>
        <strain evidence="3">SCG-10</strain>
    </source>
</reference>
<name>A0A9P7XTS9_9FUNG</name>
<protein>
    <submittedName>
        <fullName evidence="3">Uncharacterized protein</fullName>
    </submittedName>
</protein>
<dbReference type="OrthoDB" id="2420380at2759"/>
<dbReference type="Proteomes" id="UP000707451">
    <property type="component" value="Unassembled WGS sequence"/>
</dbReference>
<sequence length="238" mass="24087">MLFTAQKFLLLIATLAFSHQHLTHAQQQQPTGTVSATDPVPTFENTVGVQVQSPGNDISIRPDGVLPIALNIGRRLISSVVVTVAKADGSGNTTVLEYKSVAAVRIVTVAPLATFKFSEGDYIVSLAITPNLTAIIPTSTSPPSSGNATAGTTTAVAPAPQPTAPNGLPGMYYWRGVLKLSNDAPVTNGGGGSGGASSNAAPSAGVGTGVVGVMGAWTTFANMMTALGVLAFLNVVAL</sequence>
<evidence type="ECO:0000256" key="2">
    <source>
        <dbReference type="SAM" id="SignalP"/>
    </source>
</evidence>
<accession>A0A9P7XTS9</accession>
<dbReference type="EMBL" id="JAHRHY010000009">
    <property type="protein sequence ID" value="KAG9066977.1"/>
    <property type="molecule type" value="Genomic_DNA"/>
</dbReference>
<evidence type="ECO:0000256" key="1">
    <source>
        <dbReference type="SAM" id="MobiDB-lite"/>
    </source>
</evidence>
<organism evidence="3 4">
    <name type="scientific">Linnemannia hyalina</name>
    <dbReference type="NCBI Taxonomy" id="64524"/>
    <lineage>
        <taxon>Eukaryota</taxon>
        <taxon>Fungi</taxon>
        <taxon>Fungi incertae sedis</taxon>
        <taxon>Mucoromycota</taxon>
        <taxon>Mortierellomycotina</taxon>
        <taxon>Mortierellomycetes</taxon>
        <taxon>Mortierellales</taxon>
        <taxon>Mortierellaceae</taxon>
        <taxon>Linnemannia</taxon>
    </lineage>
</organism>
<gene>
    <name evidence="3" type="ORF">KI688_012889</name>
</gene>
<feature type="signal peptide" evidence="2">
    <location>
        <begin position="1"/>
        <end position="25"/>
    </location>
</feature>
<evidence type="ECO:0000313" key="3">
    <source>
        <dbReference type="EMBL" id="KAG9066977.1"/>
    </source>
</evidence>
<proteinExistence type="predicted"/>
<feature type="compositionally biased region" description="Low complexity" evidence="1">
    <location>
        <begin position="139"/>
        <end position="158"/>
    </location>
</feature>
<dbReference type="AlphaFoldDB" id="A0A9P7XTS9"/>
<evidence type="ECO:0000313" key="4">
    <source>
        <dbReference type="Proteomes" id="UP000707451"/>
    </source>
</evidence>
<feature type="chain" id="PRO_5040146893" evidence="2">
    <location>
        <begin position="26"/>
        <end position="238"/>
    </location>
</feature>
<feature type="region of interest" description="Disordered" evidence="1">
    <location>
        <begin position="139"/>
        <end position="161"/>
    </location>
</feature>
<comment type="caution">
    <text evidence="3">The sequence shown here is derived from an EMBL/GenBank/DDBJ whole genome shotgun (WGS) entry which is preliminary data.</text>
</comment>